<feature type="chain" id="PRO_5022135569" description="Ysc84 actin-binding domain-containing protein" evidence="2">
    <location>
        <begin position="26"/>
        <end position="358"/>
    </location>
</feature>
<keyword evidence="5" id="KW-1185">Reference proteome</keyword>
<evidence type="ECO:0000256" key="2">
    <source>
        <dbReference type="SAM" id="SignalP"/>
    </source>
</evidence>
<feature type="region of interest" description="Disordered" evidence="1">
    <location>
        <begin position="235"/>
        <end position="255"/>
    </location>
</feature>
<proteinExistence type="predicted"/>
<dbReference type="InterPro" id="IPR007461">
    <property type="entry name" value="Ysc84_actin-binding"/>
</dbReference>
<dbReference type="KEGG" id="bmei:Spa11_10030"/>
<dbReference type="RefSeq" id="WP_145108749.1">
    <property type="nucleotide sequence ID" value="NZ_CP036349.1"/>
</dbReference>
<dbReference type="EMBL" id="CP036349">
    <property type="protein sequence ID" value="QDV72821.1"/>
    <property type="molecule type" value="Genomic_DNA"/>
</dbReference>
<name>A0A518K4V0_9BACT</name>
<keyword evidence="2" id="KW-0732">Signal</keyword>
<dbReference type="Pfam" id="PF04366">
    <property type="entry name" value="Ysc84"/>
    <property type="match status" value="1"/>
</dbReference>
<accession>A0A518K4V0</accession>
<feature type="signal peptide" evidence="2">
    <location>
        <begin position="1"/>
        <end position="25"/>
    </location>
</feature>
<sequence precursor="true">MFTPLPRLVAVLAAAVFCTTPLALGQVAAPPVTAAPVVVSQEQRLVNDASTVFDEMLAIPAEGIPRSMLAGAEAVAIIPRVVKGGFIVGARFGRGVVVARDAQGVWHTPMFLTITGGNIGWQAGVQATDLVLVYRSRRSVDSLMSGKLTIGADVAAAAGPVGRQASASTDATLTAEVYSYSRSRGLFAGVALDGSVLKIDHAATDAYYRPAGGAPVVPVEAQQLTAKIVASTTPPVGTAAAPEPSAAASAFAPPTSPQEEEAIRDQLADFAPRLYRLLDPAWQSYLSLPASIFQESGHPSPEEIAAAAARFQAVATDPRYTNLAALPEFQTTRGLVLHYAQLLQDTPRTLKLPPPPEQ</sequence>
<organism evidence="4 5">
    <name type="scientific">Botrimarina mediterranea</name>
    <dbReference type="NCBI Taxonomy" id="2528022"/>
    <lineage>
        <taxon>Bacteria</taxon>
        <taxon>Pseudomonadati</taxon>
        <taxon>Planctomycetota</taxon>
        <taxon>Planctomycetia</taxon>
        <taxon>Pirellulales</taxon>
        <taxon>Lacipirellulaceae</taxon>
        <taxon>Botrimarina</taxon>
    </lineage>
</organism>
<evidence type="ECO:0000259" key="3">
    <source>
        <dbReference type="Pfam" id="PF04366"/>
    </source>
</evidence>
<evidence type="ECO:0000313" key="5">
    <source>
        <dbReference type="Proteomes" id="UP000316426"/>
    </source>
</evidence>
<dbReference type="PANTHER" id="PTHR15629">
    <property type="entry name" value="SH3YL1 PROTEIN"/>
    <property type="match status" value="1"/>
</dbReference>
<dbReference type="AlphaFoldDB" id="A0A518K4V0"/>
<gene>
    <name evidence="4" type="ORF">Spa11_10030</name>
</gene>
<protein>
    <recommendedName>
        <fullName evidence="3">Ysc84 actin-binding domain-containing protein</fullName>
    </recommendedName>
</protein>
<dbReference type="CDD" id="cd11524">
    <property type="entry name" value="SYLF"/>
    <property type="match status" value="1"/>
</dbReference>
<feature type="domain" description="Ysc84 actin-binding" evidence="3">
    <location>
        <begin position="116"/>
        <end position="209"/>
    </location>
</feature>
<reference evidence="4 5" key="1">
    <citation type="submission" date="2019-02" db="EMBL/GenBank/DDBJ databases">
        <title>Deep-cultivation of Planctomycetes and their phenomic and genomic characterization uncovers novel biology.</title>
        <authorList>
            <person name="Wiegand S."/>
            <person name="Jogler M."/>
            <person name="Boedeker C."/>
            <person name="Pinto D."/>
            <person name="Vollmers J."/>
            <person name="Rivas-Marin E."/>
            <person name="Kohn T."/>
            <person name="Peeters S.H."/>
            <person name="Heuer A."/>
            <person name="Rast P."/>
            <person name="Oberbeckmann S."/>
            <person name="Bunk B."/>
            <person name="Jeske O."/>
            <person name="Meyerdierks A."/>
            <person name="Storesund J.E."/>
            <person name="Kallscheuer N."/>
            <person name="Luecker S."/>
            <person name="Lage O.M."/>
            <person name="Pohl T."/>
            <person name="Merkel B.J."/>
            <person name="Hornburger P."/>
            <person name="Mueller R.-W."/>
            <person name="Bruemmer F."/>
            <person name="Labrenz M."/>
            <person name="Spormann A.M."/>
            <person name="Op den Camp H."/>
            <person name="Overmann J."/>
            <person name="Amann R."/>
            <person name="Jetten M.S.M."/>
            <person name="Mascher T."/>
            <person name="Medema M.H."/>
            <person name="Devos D.P."/>
            <person name="Kaster A.-K."/>
            <person name="Ovreas L."/>
            <person name="Rohde M."/>
            <person name="Galperin M.Y."/>
            <person name="Jogler C."/>
        </authorList>
    </citation>
    <scope>NUCLEOTIDE SEQUENCE [LARGE SCALE GENOMIC DNA]</scope>
    <source>
        <strain evidence="4 5">Spa11</strain>
    </source>
</reference>
<dbReference type="GO" id="GO:0035091">
    <property type="term" value="F:phosphatidylinositol binding"/>
    <property type="evidence" value="ECO:0007669"/>
    <property type="project" value="TreeGrafter"/>
</dbReference>
<feature type="compositionally biased region" description="Low complexity" evidence="1">
    <location>
        <begin position="239"/>
        <end position="253"/>
    </location>
</feature>
<dbReference type="Proteomes" id="UP000316426">
    <property type="component" value="Chromosome"/>
</dbReference>
<evidence type="ECO:0000256" key="1">
    <source>
        <dbReference type="SAM" id="MobiDB-lite"/>
    </source>
</evidence>
<evidence type="ECO:0000313" key="4">
    <source>
        <dbReference type="EMBL" id="QDV72821.1"/>
    </source>
</evidence>
<dbReference type="PANTHER" id="PTHR15629:SF2">
    <property type="entry name" value="SH3 DOMAIN-CONTAINING YSC84-LIKE PROTEIN 1"/>
    <property type="match status" value="1"/>
</dbReference>
<dbReference type="InterPro" id="IPR051702">
    <property type="entry name" value="SH3_domain_YSC84-like"/>
</dbReference>